<evidence type="ECO:0000313" key="3">
    <source>
        <dbReference type="Proteomes" id="UP001215598"/>
    </source>
</evidence>
<feature type="region of interest" description="Disordered" evidence="1">
    <location>
        <begin position="1"/>
        <end position="32"/>
    </location>
</feature>
<proteinExistence type="predicted"/>
<organism evidence="2 3">
    <name type="scientific">Mycena metata</name>
    <dbReference type="NCBI Taxonomy" id="1033252"/>
    <lineage>
        <taxon>Eukaryota</taxon>
        <taxon>Fungi</taxon>
        <taxon>Dikarya</taxon>
        <taxon>Basidiomycota</taxon>
        <taxon>Agaricomycotina</taxon>
        <taxon>Agaricomycetes</taxon>
        <taxon>Agaricomycetidae</taxon>
        <taxon>Agaricales</taxon>
        <taxon>Marasmiineae</taxon>
        <taxon>Mycenaceae</taxon>
        <taxon>Mycena</taxon>
    </lineage>
</organism>
<evidence type="ECO:0000256" key="1">
    <source>
        <dbReference type="SAM" id="MobiDB-lite"/>
    </source>
</evidence>
<dbReference type="EMBL" id="JARKIB010000140">
    <property type="protein sequence ID" value="KAJ7733177.1"/>
    <property type="molecule type" value="Genomic_DNA"/>
</dbReference>
<comment type="caution">
    <text evidence="2">The sequence shown here is derived from an EMBL/GenBank/DDBJ whole genome shotgun (WGS) entry which is preliminary data.</text>
</comment>
<keyword evidence="3" id="KW-1185">Reference proteome</keyword>
<gene>
    <name evidence="2" type="ORF">B0H16DRAFT_1580190</name>
</gene>
<reference evidence="2" key="1">
    <citation type="submission" date="2023-03" db="EMBL/GenBank/DDBJ databases">
        <title>Massive genome expansion in bonnet fungi (Mycena s.s.) driven by repeated elements and novel gene families across ecological guilds.</title>
        <authorList>
            <consortium name="Lawrence Berkeley National Laboratory"/>
            <person name="Harder C.B."/>
            <person name="Miyauchi S."/>
            <person name="Viragh M."/>
            <person name="Kuo A."/>
            <person name="Thoen E."/>
            <person name="Andreopoulos B."/>
            <person name="Lu D."/>
            <person name="Skrede I."/>
            <person name="Drula E."/>
            <person name="Henrissat B."/>
            <person name="Morin E."/>
            <person name="Kohler A."/>
            <person name="Barry K."/>
            <person name="LaButti K."/>
            <person name="Morin E."/>
            <person name="Salamov A."/>
            <person name="Lipzen A."/>
            <person name="Mereny Z."/>
            <person name="Hegedus B."/>
            <person name="Baldrian P."/>
            <person name="Stursova M."/>
            <person name="Weitz H."/>
            <person name="Taylor A."/>
            <person name="Grigoriev I.V."/>
            <person name="Nagy L.G."/>
            <person name="Martin F."/>
            <person name="Kauserud H."/>
        </authorList>
    </citation>
    <scope>NUCLEOTIDE SEQUENCE</scope>
    <source>
        <strain evidence="2">CBHHK182m</strain>
    </source>
</reference>
<dbReference type="AlphaFoldDB" id="A0AAD7I3F0"/>
<dbReference type="Proteomes" id="UP001215598">
    <property type="component" value="Unassembled WGS sequence"/>
</dbReference>
<name>A0AAD7I3F0_9AGAR</name>
<accession>A0AAD7I3F0</accession>
<protein>
    <submittedName>
        <fullName evidence="2">Uncharacterized protein</fullName>
    </submittedName>
</protein>
<evidence type="ECO:0000313" key="2">
    <source>
        <dbReference type="EMBL" id="KAJ7733177.1"/>
    </source>
</evidence>
<sequence>MPRVSKGKTARQNNLAKATAGQNSSIESPPAPNVKRCLDEVPQLFILRFSNRAVRFISGYYLGCTGKDLGYLQKEYKSHRMLPYNAVTLMKQSVQM</sequence>
<feature type="compositionally biased region" description="Polar residues" evidence="1">
    <location>
        <begin position="10"/>
        <end position="27"/>
    </location>
</feature>